<name>A0ABU7HRM0_9PSED</name>
<organism evidence="2 3">
    <name type="scientific">Pseudomonas ulcerans</name>
    <dbReference type="NCBI Taxonomy" id="3115852"/>
    <lineage>
        <taxon>Bacteria</taxon>
        <taxon>Pseudomonadati</taxon>
        <taxon>Pseudomonadota</taxon>
        <taxon>Gammaproteobacteria</taxon>
        <taxon>Pseudomonadales</taxon>
        <taxon>Pseudomonadaceae</taxon>
        <taxon>Pseudomonas</taxon>
    </lineage>
</organism>
<evidence type="ECO:0000313" key="3">
    <source>
        <dbReference type="Proteomes" id="UP001335100"/>
    </source>
</evidence>
<evidence type="ECO:0000256" key="1">
    <source>
        <dbReference type="SAM" id="Phobius"/>
    </source>
</evidence>
<feature type="transmembrane region" description="Helical" evidence="1">
    <location>
        <begin position="39"/>
        <end position="60"/>
    </location>
</feature>
<evidence type="ECO:0000313" key="2">
    <source>
        <dbReference type="EMBL" id="MEE1934178.1"/>
    </source>
</evidence>
<gene>
    <name evidence="2" type="ORF">V0R50_13170</name>
</gene>
<dbReference type="Proteomes" id="UP001335100">
    <property type="component" value="Unassembled WGS sequence"/>
</dbReference>
<dbReference type="PROSITE" id="PS51257">
    <property type="entry name" value="PROKAR_LIPOPROTEIN"/>
    <property type="match status" value="1"/>
</dbReference>
<keyword evidence="1" id="KW-0812">Transmembrane</keyword>
<keyword evidence="3" id="KW-1185">Reference proteome</keyword>
<dbReference type="EMBL" id="JAZDQJ010000012">
    <property type="protein sequence ID" value="MEE1934178.1"/>
    <property type="molecule type" value="Genomic_DNA"/>
</dbReference>
<dbReference type="RefSeq" id="WP_330074954.1">
    <property type="nucleotide sequence ID" value="NZ_JAZDQJ010000012.1"/>
</dbReference>
<keyword evidence="1" id="KW-0472">Membrane</keyword>
<proteinExistence type="predicted"/>
<reference evidence="2 3" key="1">
    <citation type="submission" date="2024-01" db="EMBL/GenBank/DDBJ databases">
        <title>Unpublished Manusciprt.</title>
        <authorList>
            <person name="Duman M."/>
            <person name="Valdes E.G."/>
            <person name="Ajmi N."/>
            <person name="Altun S."/>
            <person name="Saticioglu I.B."/>
        </authorList>
    </citation>
    <scope>NUCLEOTIDE SEQUENCE [LARGE SCALE GENOMIC DNA]</scope>
    <source>
        <strain evidence="2 3">148P</strain>
    </source>
</reference>
<keyword evidence="1" id="KW-1133">Transmembrane helix</keyword>
<accession>A0ABU7HRM0</accession>
<sequence>MDDSPRKSPQGLQASVTAVLGTFATASCMKWLPAEHAQYWVGASTLIVPIVGYCIAKIFYRIDESEGLTQYKARLRRDIKSQKKILKDKYVSEAVKEGVRSKYEATILKLASANQDYTAQGIIVEQH</sequence>
<comment type="caution">
    <text evidence="2">The sequence shown here is derived from an EMBL/GenBank/DDBJ whole genome shotgun (WGS) entry which is preliminary data.</text>
</comment>
<protein>
    <submittedName>
        <fullName evidence="2">Uncharacterized protein</fullName>
    </submittedName>
</protein>